<dbReference type="SMART" id="SM00342">
    <property type="entry name" value="HTH_ARAC"/>
    <property type="match status" value="1"/>
</dbReference>
<dbReference type="EMBL" id="JACXLC010000001">
    <property type="protein sequence ID" value="MBD2840975.1"/>
    <property type="molecule type" value="Genomic_DNA"/>
</dbReference>
<evidence type="ECO:0000256" key="2">
    <source>
        <dbReference type="ARBA" id="ARBA00023125"/>
    </source>
</evidence>
<reference evidence="5 6" key="1">
    <citation type="submission" date="2020-09" db="EMBL/GenBank/DDBJ databases">
        <authorList>
            <person name="Yoon J.-W."/>
        </authorList>
    </citation>
    <scope>NUCLEOTIDE SEQUENCE [LARGE SCALE GENOMIC DNA]</scope>
    <source>
        <strain evidence="5 6">KMU-140</strain>
    </source>
</reference>
<evidence type="ECO:0000259" key="4">
    <source>
        <dbReference type="PROSITE" id="PS01124"/>
    </source>
</evidence>
<dbReference type="PROSITE" id="PS01124">
    <property type="entry name" value="HTH_ARAC_FAMILY_2"/>
    <property type="match status" value="1"/>
</dbReference>
<dbReference type="PANTHER" id="PTHR46796:SF14">
    <property type="entry name" value="TRANSCRIPTIONAL REGULATORY PROTEIN"/>
    <property type="match status" value="1"/>
</dbReference>
<keyword evidence="2" id="KW-0238">DNA-binding</keyword>
<dbReference type="InterPro" id="IPR018062">
    <property type="entry name" value="HTH_AraC-typ_CS"/>
</dbReference>
<sequence>MKGLTLLWESVVHPSRPNPAQMVHPDVAEPLSIDAIGDRHGRPFKEGRPPGAWKSDNLRRIEFDGFDLTYLCGEDFELEFDARGHLIDFNFNDRRSVMRVNGQNEELWEFGQYTTSFAPTGTGLYRKALSERGSVSPHRLIGLNFSPDYLDILVSDILDGGAPVFVEMGKPCRWPRMDRIQSALLALFEAPHVFSKLTAEALVNDTIMRALLRWSSVGNQMLPNRFKTDDAVVGRAIQFIASNLTQSVSLADIARAAERDATILVHVFKLATGRTPYAYLLASRIDAAKHDLRSTRKTIAEIADRYRFGSPSHFSTTFRKLTGASPSEFRAKQ</sequence>
<keyword evidence="1" id="KW-0805">Transcription regulation</keyword>
<dbReference type="InterPro" id="IPR020449">
    <property type="entry name" value="Tscrpt_reg_AraC-type_HTH"/>
</dbReference>
<dbReference type="PROSITE" id="PS00041">
    <property type="entry name" value="HTH_ARAC_FAMILY_1"/>
    <property type="match status" value="1"/>
</dbReference>
<dbReference type="RefSeq" id="WP_190786555.1">
    <property type="nucleotide sequence ID" value="NZ_JACXLC010000001.1"/>
</dbReference>
<dbReference type="PANTHER" id="PTHR46796">
    <property type="entry name" value="HTH-TYPE TRANSCRIPTIONAL ACTIVATOR RHAS-RELATED"/>
    <property type="match status" value="1"/>
</dbReference>
<keyword evidence="3" id="KW-0804">Transcription</keyword>
<dbReference type="PRINTS" id="PR00032">
    <property type="entry name" value="HTHARAC"/>
</dbReference>
<dbReference type="Gene3D" id="1.10.10.60">
    <property type="entry name" value="Homeodomain-like"/>
    <property type="match status" value="1"/>
</dbReference>
<dbReference type="Proteomes" id="UP000635384">
    <property type="component" value="Unassembled WGS sequence"/>
</dbReference>
<feature type="domain" description="HTH araC/xylS-type" evidence="4">
    <location>
        <begin position="234"/>
        <end position="332"/>
    </location>
</feature>
<keyword evidence="6" id="KW-1185">Reference proteome</keyword>
<dbReference type="InterPro" id="IPR050204">
    <property type="entry name" value="AraC_XylS_family_regulators"/>
</dbReference>
<evidence type="ECO:0000313" key="5">
    <source>
        <dbReference type="EMBL" id="MBD2840975.1"/>
    </source>
</evidence>
<dbReference type="InterPro" id="IPR018060">
    <property type="entry name" value="HTH_AraC"/>
</dbReference>
<dbReference type="SUPFAM" id="SSF46689">
    <property type="entry name" value="Homeodomain-like"/>
    <property type="match status" value="2"/>
</dbReference>
<dbReference type="InterPro" id="IPR009057">
    <property type="entry name" value="Homeodomain-like_sf"/>
</dbReference>
<proteinExistence type="predicted"/>
<dbReference type="Pfam" id="PF12833">
    <property type="entry name" value="HTH_18"/>
    <property type="match status" value="1"/>
</dbReference>
<evidence type="ECO:0000313" key="6">
    <source>
        <dbReference type="Proteomes" id="UP000635384"/>
    </source>
</evidence>
<evidence type="ECO:0000256" key="1">
    <source>
        <dbReference type="ARBA" id="ARBA00023015"/>
    </source>
</evidence>
<comment type="caution">
    <text evidence="5">The sequence shown here is derived from an EMBL/GenBank/DDBJ whole genome shotgun (WGS) entry which is preliminary data.</text>
</comment>
<name>A0ABR8KNM4_9SPHN</name>
<gene>
    <name evidence="5" type="ORF">IB285_01760</name>
</gene>
<evidence type="ECO:0000256" key="3">
    <source>
        <dbReference type="ARBA" id="ARBA00023163"/>
    </source>
</evidence>
<accession>A0ABR8KNM4</accession>
<organism evidence="5 6">
    <name type="scientific">Erythrobacter rubeus</name>
    <dbReference type="NCBI Taxonomy" id="2760803"/>
    <lineage>
        <taxon>Bacteria</taxon>
        <taxon>Pseudomonadati</taxon>
        <taxon>Pseudomonadota</taxon>
        <taxon>Alphaproteobacteria</taxon>
        <taxon>Sphingomonadales</taxon>
        <taxon>Erythrobacteraceae</taxon>
        <taxon>Erythrobacter/Porphyrobacter group</taxon>
        <taxon>Erythrobacter</taxon>
    </lineage>
</organism>
<protein>
    <submittedName>
        <fullName evidence="5">Helix-turn-helix transcriptional regulator</fullName>
    </submittedName>
</protein>